<evidence type="ECO:0000313" key="11">
    <source>
        <dbReference type="EMBL" id="KHK93436.1"/>
    </source>
</evidence>
<dbReference type="AlphaFoldDB" id="A0A0B1ZS58"/>
<evidence type="ECO:0000256" key="5">
    <source>
        <dbReference type="ARBA" id="ARBA00022823"/>
    </source>
</evidence>
<keyword evidence="5 7" id="KW-0450">Lipoyl</keyword>
<organism evidence="11 12">
    <name type="scientific">Novosphingobium malaysiense</name>
    <dbReference type="NCBI Taxonomy" id="1348853"/>
    <lineage>
        <taxon>Bacteria</taxon>
        <taxon>Pseudomonadati</taxon>
        <taxon>Pseudomonadota</taxon>
        <taxon>Alphaproteobacteria</taxon>
        <taxon>Sphingomonadales</taxon>
        <taxon>Sphingomonadaceae</taxon>
        <taxon>Novosphingobium</taxon>
    </lineage>
</organism>
<dbReference type="InterPro" id="IPR050743">
    <property type="entry name" value="2-oxoacid_DH_E2_comp"/>
</dbReference>
<dbReference type="InterPro" id="IPR000089">
    <property type="entry name" value="Biotin_lipoyl"/>
</dbReference>
<dbReference type="InterPro" id="IPR023213">
    <property type="entry name" value="CAT-like_dom_sf"/>
</dbReference>
<comment type="cofactor">
    <cofactor evidence="1 7">
        <name>(R)-lipoate</name>
        <dbReference type="ChEBI" id="CHEBI:83088"/>
    </cofactor>
</comment>
<dbReference type="InterPro" id="IPR011053">
    <property type="entry name" value="Single_hybrid_motif"/>
</dbReference>
<feature type="compositionally biased region" description="Pro residues" evidence="8">
    <location>
        <begin position="101"/>
        <end position="112"/>
    </location>
</feature>
<evidence type="ECO:0000256" key="1">
    <source>
        <dbReference type="ARBA" id="ARBA00001938"/>
    </source>
</evidence>
<feature type="compositionally biased region" description="Low complexity" evidence="8">
    <location>
        <begin position="83"/>
        <end position="100"/>
    </location>
</feature>
<evidence type="ECO:0000256" key="3">
    <source>
        <dbReference type="ARBA" id="ARBA00011484"/>
    </source>
</evidence>
<evidence type="ECO:0000256" key="2">
    <source>
        <dbReference type="ARBA" id="ARBA00007317"/>
    </source>
</evidence>
<reference evidence="11 12" key="1">
    <citation type="submission" date="2014-10" db="EMBL/GenBank/DDBJ databases">
        <title>Genome sequence of Novosphingobium malaysiense MUSC 273(T).</title>
        <authorList>
            <person name="Lee L.-H."/>
        </authorList>
    </citation>
    <scope>NUCLEOTIDE SEQUENCE [LARGE SCALE GENOMIC DNA]</scope>
    <source>
        <strain evidence="11 12">MUSC 273</strain>
    </source>
</reference>
<dbReference type="SUPFAM" id="SSF52777">
    <property type="entry name" value="CoA-dependent acyltransferases"/>
    <property type="match status" value="1"/>
</dbReference>
<feature type="domain" description="Peripheral subunit-binding (PSBD)" evidence="10">
    <location>
        <begin position="123"/>
        <end position="160"/>
    </location>
</feature>
<dbReference type="Proteomes" id="UP000031057">
    <property type="component" value="Unassembled WGS sequence"/>
</dbReference>
<comment type="subunit">
    <text evidence="3">Forms a 24-polypeptide structural core with octahedral symmetry.</text>
</comment>
<dbReference type="InterPro" id="IPR036625">
    <property type="entry name" value="E3-bd_dom_sf"/>
</dbReference>
<dbReference type="Pfam" id="PF00198">
    <property type="entry name" value="2-oxoacid_dh"/>
    <property type="match status" value="1"/>
</dbReference>
<dbReference type="EC" id="2.3.1.-" evidence="7"/>
<dbReference type="InterPro" id="IPR001078">
    <property type="entry name" value="2-oxoacid_DH_actylTfrase"/>
</dbReference>
<keyword evidence="4 7" id="KW-0808">Transferase</keyword>
<evidence type="ECO:0000256" key="4">
    <source>
        <dbReference type="ARBA" id="ARBA00022679"/>
    </source>
</evidence>
<comment type="caution">
    <text evidence="11">The sequence shown here is derived from an EMBL/GenBank/DDBJ whole genome shotgun (WGS) entry which is preliminary data.</text>
</comment>
<feature type="domain" description="Lipoyl-binding" evidence="9">
    <location>
        <begin position="1"/>
        <end position="76"/>
    </location>
</feature>
<dbReference type="STRING" id="1348853.LK12_03975"/>
<dbReference type="PROSITE" id="PS00189">
    <property type="entry name" value="LIPOYL"/>
    <property type="match status" value="1"/>
</dbReference>
<proteinExistence type="inferred from homology"/>
<dbReference type="Pfam" id="PF02817">
    <property type="entry name" value="E3_binding"/>
    <property type="match status" value="1"/>
</dbReference>
<dbReference type="GO" id="GO:0016407">
    <property type="term" value="F:acetyltransferase activity"/>
    <property type="evidence" value="ECO:0007669"/>
    <property type="project" value="TreeGrafter"/>
</dbReference>
<dbReference type="GO" id="GO:0005737">
    <property type="term" value="C:cytoplasm"/>
    <property type="evidence" value="ECO:0007669"/>
    <property type="project" value="TreeGrafter"/>
</dbReference>
<keyword evidence="12" id="KW-1185">Reference proteome</keyword>
<evidence type="ECO:0000256" key="7">
    <source>
        <dbReference type="RuleBase" id="RU003423"/>
    </source>
</evidence>
<evidence type="ECO:0000259" key="10">
    <source>
        <dbReference type="PROSITE" id="PS51826"/>
    </source>
</evidence>
<dbReference type="Gene3D" id="2.40.50.100">
    <property type="match status" value="1"/>
</dbReference>
<dbReference type="GO" id="GO:0031405">
    <property type="term" value="F:lipoic acid binding"/>
    <property type="evidence" value="ECO:0007669"/>
    <property type="project" value="TreeGrafter"/>
</dbReference>
<dbReference type="OrthoDB" id="9805770at2"/>
<dbReference type="Gene3D" id="3.30.559.10">
    <property type="entry name" value="Chloramphenicol acetyltransferase-like domain"/>
    <property type="match status" value="1"/>
</dbReference>
<evidence type="ECO:0000313" key="12">
    <source>
        <dbReference type="Proteomes" id="UP000031057"/>
    </source>
</evidence>
<name>A0A0B1ZS58_9SPHN</name>
<dbReference type="InterPro" id="IPR004167">
    <property type="entry name" value="PSBD"/>
</dbReference>
<accession>A0A0B1ZS58</accession>
<protein>
    <recommendedName>
        <fullName evidence="7">Dihydrolipoamide acetyltransferase component of pyruvate dehydrogenase complex</fullName>
        <ecNumber evidence="7">2.3.1.-</ecNumber>
    </recommendedName>
</protein>
<evidence type="ECO:0000256" key="8">
    <source>
        <dbReference type="SAM" id="MobiDB-lite"/>
    </source>
</evidence>
<dbReference type="InterPro" id="IPR003016">
    <property type="entry name" value="2-oxoA_DH_lipoyl-BS"/>
</dbReference>
<dbReference type="SUPFAM" id="SSF47005">
    <property type="entry name" value="Peripheral subunit-binding domain of 2-oxo acid dehydrogenase complex"/>
    <property type="match status" value="1"/>
</dbReference>
<dbReference type="PROSITE" id="PS50968">
    <property type="entry name" value="BIOTINYL_LIPOYL"/>
    <property type="match status" value="1"/>
</dbReference>
<dbReference type="Gene3D" id="4.10.320.10">
    <property type="entry name" value="E3-binding domain"/>
    <property type="match status" value="1"/>
</dbReference>
<dbReference type="Pfam" id="PF00364">
    <property type="entry name" value="Biotin_lipoyl"/>
    <property type="match status" value="1"/>
</dbReference>
<evidence type="ECO:0000256" key="6">
    <source>
        <dbReference type="ARBA" id="ARBA00023315"/>
    </source>
</evidence>
<feature type="region of interest" description="Disordered" evidence="8">
    <location>
        <begin position="80"/>
        <end position="120"/>
    </location>
</feature>
<dbReference type="EMBL" id="JTDI01000001">
    <property type="protein sequence ID" value="KHK93436.1"/>
    <property type="molecule type" value="Genomic_DNA"/>
</dbReference>
<comment type="similarity">
    <text evidence="2 7">Belongs to the 2-oxoacid dehydrogenase family.</text>
</comment>
<dbReference type="CDD" id="cd06849">
    <property type="entry name" value="lipoyl_domain"/>
    <property type="match status" value="1"/>
</dbReference>
<dbReference type="RefSeq" id="WP_039279493.1">
    <property type="nucleotide sequence ID" value="NZ_JTDI01000001.1"/>
</dbReference>
<dbReference type="PANTHER" id="PTHR43178:SF5">
    <property type="entry name" value="LIPOAMIDE ACYLTRANSFERASE COMPONENT OF BRANCHED-CHAIN ALPHA-KETO ACID DEHYDROGENASE COMPLEX, MITOCHONDRIAL"/>
    <property type="match status" value="1"/>
</dbReference>
<sequence>MSDFTMPSLGADMESGKLVEWMVKPGDTVHQGDTVAVVETQKGAIEVEIFEDGTVSELVAKEGETVPVGGVLAHVRTAGDKTPAAAPATAAPAPVEASPAPASPAPPAPRPAPAAFARTGRVKVSPAARRLAAEIGIDPEGLIGTGVDGSVSLADVELARSRGTKAAPAPSARRTGFDPAEMRKAIAAAMARSKREIPHYYLASTIDMEPALAWLAAYNEGRPPTERMLAAVLTLKATALALREHGQFNGFWQDGQFQPGKGIHVGWAIALRGGGLVSPAIHDADGLSLPELMDVLRDLVARARSGRLRGSEIMDPTMTVTSLGEQGADSVMGVIYPPQVAILGFGRIVERPWVVDGQVVPRRLTQLSLAADHRASDGHAGGRLLSTIEQLLLEPEKL</sequence>
<dbReference type="PANTHER" id="PTHR43178">
    <property type="entry name" value="DIHYDROLIPOAMIDE ACETYLTRANSFERASE COMPONENT OF PYRUVATE DEHYDROGENASE COMPLEX"/>
    <property type="match status" value="1"/>
</dbReference>
<dbReference type="PROSITE" id="PS51826">
    <property type="entry name" value="PSBD"/>
    <property type="match status" value="1"/>
</dbReference>
<gene>
    <name evidence="11" type="ORF">LK12_03975</name>
</gene>
<keyword evidence="6 7" id="KW-0012">Acyltransferase</keyword>
<dbReference type="SUPFAM" id="SSF51230">
    <property type="entry name" value="Single hybrid motif"/>
    <property type="match status" value="1"/>
</dbReference>
<evidence type="ECO:0000259" key="9">
    <source>
        <dbReference type="PROSITE" id="PS50968"/>
    </source>
</evidence>